<evidence type="ECO:0000256" key="4">
    <source>
        <dbReference type="SAM" id="MobiDB-lite"/>
    </source>
</evidence>
<dbReference type="Proteomes" id="UP001374579">
    <property type="component" value="Unassembled WGS sequence"/>
</dbReference>
<name>A0AAN9C2D4_9CAEN</name>
<evidence type="ECO:0000256" key="3">
    <source>
        <dbReference type="ARBA" id="ARBA00022843"/>
    </source>
</evidence>
<dbReference type="InterPro" id="IPR021893">
    <property type="entry name" value="ZMYM2-like_C"/>
</dbReference>
<keyword evidence="3" id="KW-0832">Ubl conjugation</keyword>
<evidence type="ECO:0008006" key="9">
    <source>
        <dbReference type="Google" id="ProtNLM"/>
    </source>
</evidence>
<dbReference type="Pfam" id="PF12012">
    <property type="entry name" value="DUF3504"/>
    <property type="match status" value="1"/>
</dbReference>
<protein>
    <recommendedName>
        <fullName evidence="9">DUF3504 domain-containing protein</fullName>
    </recommendedName>
</protein>
<organism evidence="7 8">
    <name type="scientific">Littorina saxatilis</name>
    <dbReference type="NCBI Taxonomy" id="31220"/>
    <lineage>
        <taxon>Eukaryota</taxon>
        <taxon>Metazoa</taxon>
        <taxon>Spiralia</taxon>
        <taxon>Lophotrochozoa</taxon>
        <taxon>Mollusca</taxon>
        <taxon>Gastropoda</taxon>
        <taxon>Caenogastropoda</taxon>
        <taxon>Littorinimorpha</taxon>
        <taxon>Littorinoidea</taxon>
        <taxon>Littorinidae</taxon>
        <taxon>Littorina</taxon>
    </lineage>
</organism>
<feature type="domain" description="QRICH1-like" evidence="6">
    <location>
        <begin position="127"/>
        <end position="224"/>
    </location>
</feature>
<dbReference type="PANTHER" id="PTHR46963:SF4">
    <property type="entry name" value="HYPOTHETICAL PROTEIN MGC115716"/>
    <property type="match status" value="1"/>
</dbReference>
<dbReference type="InterPro" id="IPR042838">
    <property type="entry name" value="KIAA1958"/>
</dbReference>
<dbReference type="InterPro" id="IPR057926">
    <property type="entry name" value="QRICH1_dom"/>
</dbReference>
<keyword evidence="2" id="KW-0597">Phosphoprotein</keyword>
<proteinExistence type="predicted"/>
<evidence type="ECO:0000313" key="7">
    <source>
        <dbReference type="EMBL" id="KAK7113185.1"/>
    </source>
</evidence>
<comment type="caution">
    <text evidence="7">The sequence shown here is derived from an EMBL/GenBank/DDBJ whole genome shotgun (WGS) entry which is preliminary data.</text>
</comment>
<gene>
    <name evidence="7" type="ORF">V1264_012523</name>
</gene>
<evidence type="ECO:0000256" key="1">
    <source>
        <dbReference type="ARBA" id="ARBA00022499"/>
    </source>
</evidence>
<evidence type="ECO:0000313" key="8">
    <source>
        <dbReference type="Proteomes" id="UP001374579"/>
    </source>
</evidence>
<evidence type="ECO:0000259" key="5">
    <source>
        <dbReference type="Pfam" id="PF12012"/>
    </source>
</evidence>
<accession>A0AAN9C2D4</accession>
<evidence type="ECO:0000256" key="2">
    <source>
        <dbReference type="ARBA" id="ARBA00022553"/>
    </source>
</evidence>
<feature type="domain" description="ZMYM2-like/QRICH1 C-terminal" evidence="5">
    <location>
        <begin position="238"/>
        <end position="350"/>
    </location>
</feature>
<keyword evidence="1" id="KW-1017">Isopeptide bond</keyword>
<keyword evidence="8" id="KW-1185">Reference proteome</keyword>
<reference evidence="7 8" key="1">
    <citation type="submission" date="2024-02" db="EMBL/GenBank/DDBJ databases">
        <title>Chromosome-scale genome assembly of the rough periwinkle Littorina saxatilis.</title>
        <authorList>
            <person name="De Jode A."/>
            <person name="Faria R."/>
            <person name="Formenti G."/>
            <person name="Sims Y."/>
            <person name="Smith T.P."/>
            <person name="Tracey A."/>
            <person name="Wood J.M.D."/>
            <person name="Zagrodzka Z.B."/>
            <person name="Johannesson K."/>
            <person name="Butlin R.K."/>
            <person name="Leder E.H."/>
        </authorList>
    </citation>
    <scope>NUCLEOTIDE SEQUENCE [LARGE SCALE GENOMIC DNA]</scope>
    <source>
        <strain evidence="7">Snail1</strain>
        <tissue evidence="7">Muscle</tissue>
    </source>
</reference>
<dbReference type="Pfam" id="PF25561">
    <property type="entry name" value="QRICH1"/>
    <property type="match status" value="1"/>
</dbReference>
<feature type="region of interest" description="Disordered" evidence="4">
    <location>
        <begin position="87"/>
        <end position="107"/>
    </location>
</feature>
<dbReference type="AlphaFoldDB" id="A0AAN9C2D4"/>
<dbReference type="PANTHER" id="PTHR46963">
    <property type="entry name" value="SIMILAR TO RIKEN CDNA E130308A19"/>
    <property type="match status" value="1"/>
</dbReference>
<evidence type="ECO:0000259" key="6">
    <source>
        <dbReference type="Pfam" id="PF25561"/>
    </source>
</evidence>
<sequence>MTGLSPIKVNDIVKINGSEEGVVIHITKPLGFTVLKVQTVSGITKTVNRIDVQKLISLPGTTGSPQQTTGTLLLSPEVLKDLSNFDFEEEPCASPPPPPSKKPRFGNDEVPLPDIQAYINSQVNKNTAQKTKSDIRLLLTFIKEKHQNITTEICQLPPKQLNVILCEFFILLKKADGHDYETTSIRSFWASIHRHLKEKVYPRDIFTDVEFQQARATLSAKLKDLKKQGHGNLINKCDHYLMKWGDVSLQHDSNGKEFLSYNERTTKTRTGTDPTGVRPFSRTAWATPETPETCPVKVYKLYAELRPVSYREDSDPFYVSSTTIPNPPPGTTWFKKQRVGKNKLAKIMKTMASKAGLTDSKK</sequence>
<dbReference type="EMBL" id="JBAMIC010000002">
    <property type="protein sequence ID" value="KAK7113185.1"/>
    <property type="molecule type" value="Genomic_DNA"/>
</dbReference>